<protein>
    <recommendedName>
        <fullName evidence="3">Phosphomannomutase</fullName>
        <ecNumber evidence="3">5.4.2.8</ecNumber>
    </recommendedName>
</protein>
<keyword evidence="2" id="KW-0460">Magnesium</keyword>
<sequence length="147" mass="17334">MTEPLTFIALDRLPLYNLLYLRESFQECPKPLLLPHTCRFDEILQVHMRPKMVSLLREKFAHLNLTFSNGGQISFDVFPQGWDKTCCLRYVDDFHEIHFFGNGTYKVTILSSLFNLVVPFLFWYFPCDTNLLLKVRFPVVMSCVVLY</sequence>
<feature type="binding site" evidence="2">
    <location>
        <position position="102"/>
    </location>
    <ligand>
        <name>Mg(2+)</name>
        <dbReference type="ChEBI" id="CHEBI:18420"/>
        <label>1</label>
    </ligand>
</feature>
<dbReference type="InterPro" id="IPR005002">
    <property type="entry name" value="PMM"/>
</dbReference>
<dbReference type="EMBL" id="JACBKZ010000004">
    <property type="protein sequence ID" value="KAF5951294.1"/>
    <property type="molecule type" value="Genomic_DNA"/>
</dbReference>
<dbReference type="GO" id="GO:0005829">
    <property type="term" value="C:cytosol"/>
    <property type="evidence" value="ECO:0007669"/>
    <property type="project" value="TreeGrafter"/>
</dbReference>
<dbReference type="InterPro" id="IPR036412">
    <property type="entry name" value="HAD-like_sf"/>
</dbReference>
<dbReference type="AlphaFoldDB" id="A0A7J7HH37"/>
<comment type="subunit">
    <text evidence="3">Homodimer.</text>
</comment>
<comment type="caution">
    <text evidence="4">The sequence shown here is derived from an EMBL/GenBank/DDBJ whole genome shotgun (WGS) entry which is preliminary data.</text>
</comment>
<name>A0A7J7HH37_CAMSI</name>
<dbReference type="PANTHER" id="PTHR10466:SF0">
    <property type="entry name" value="PHOSPHOMANNOMUTASE"/>
    <property type="match status" value="1"/>
</dbReference>
<comment type="function">
    <text evidence="3">Catalyzes the interconversion of mannose-6-phosphate to mannose-1-phosphate, the precursor for the synthesis of GDP-mannose. GDP-mannose is an essential sugar nucleotide for the synthesis of D-mannose-containing cell wall polysaccharides (galactomannans and glucomannans), glycolipids, glycoproteins and the antioxidant L-ascorbate.</text>
</comment>
<gene>
    <name evidence="4" type="ORF">HYC85_009238</name>
</gene>
<comment type="catalytic activity">
    <reaction evidence="3">
        <text>alpha-D-mannose 1-phosphate = D-mannose 6-phosphate</text>
        <dbReference type="Rhea" id="RHEA:11140"/>
        <dbReference type="ChEBI" id="CHEBI:58409"/>
        <dbReference type="ChEBI" id="CHEBI:58735"/>
        <dbReference type="EC" id="5.4.2.8"/>
    </reaction>
</comment>
<dbReference type="InterPro" id="IPR023214">
    <property type="entry name" value="HAD_sf"/>
</dbReference>
<dbReference type="EC" id="5.4.2.8" evidence="3"/>
<dbReference type="SUPFAM" id="SSF56784">
    <property type="entry name" value="HAD-like"/>
    <property type="match status" value="1"/>
</dbReference>
<evidence type="ECO:0000256" key="2">
    <source>
        <dbReference type="PIRSR" id="PIRSR605002-3"/>
    </source>
</evidence>
<proteinExistence type="inferred from homology"/>
<comment type="similarity">
    <text evidence="3">Belongs to the eukaryotic PMM family.</text>
</comment>
<evidence type="ECO:0000256" key="1">
    <source>
        <dbReference type="PIRSR" id="PIRSR605002-2"/>
    </source>
</evidence>
<dbReference type="GO" id="GO:0004615">
    <property type="term" value="F:phosphomannomutase activity"/>
    <property type="evidence" value="ECO:0007669"/>
    <property type="project" value="UniProtKB-EC"/>
</dbReference>
<keyword evidence="3" id="KW-0963">Cytoplasm</keyword>
<evidence type="ECO:0000256" key="3">
    <source>
        <dbReference type="RuleBase" id="RU361118"/>
    </source>
</evidence>
<evidence type="ECO:0000313" key="4">
    <source>
        <dbReference type="EMBL" id="KAF5951294.1"/>
    </source>
</evidence>
<feature type="binding site" evidence="1">
    <location>
        <position position="74"/>
    </location>
    <ligand>
        <name>alpha-D-mannose 1-phosphate</name>
        <dbReference type="ChEBI" id="CHEBI:58409"/>
    </ligand>
</feature>
<comment type="cofactor">
    <cofactor evidence="2">
        <name>Mg(2+)</name>
        <dbReference type="ChEBI" id="CHEBI:18420"/>
    </cofactor>
</comment>
<dbReference type="PANTHER" id="PTHR10466">
    <property type="entry name" value="PHOSPHOMANNOMUTASE"/>
    <property type="match status" value="1"/>
</dbReference>
<dbReference type="Proteomes" id="UP000593564">
    <property type="component" value="Unassembled WGS sequence"/>
</dbReference>
<reference evidence="4 5" key="2">
    <citation type="submission" date="2020-07" db="EMBL/GenBank/DDBJ databases">
        <title>Genome assembly of wild tea tree DASZ reveals pedigree and selection history of tea varieties.</title>
        <authorList>
            <person name="Zhang W."/>
        </authorList>
    </citation>
    <scope>NUCLEOTIDE SEQUENCE [LARGE SCALE GENOMIC DNA]</scope>
    <source>
        <strain evidence="5">cv. G240</strain>
        <tissue evidence="4">Leaf</tissue>
    </source>
</reference>
<dbReference type="GO" id="GO:0006487">
    <property type="term" value="P:protein N-linked glycosylation"/>
    <property type="evidence" value="ECO:0007669"/>
    <property type="project" value="TreeGrafter"/>
</dbReference>
<keyword evidence="3" id="KW-0413">Isomerase</keyword>
<dbReference type="Pfam" id="PF03332">
    <property type="entry name" value="PMM"/>
    <property type="match status" value="1"/>
</dbReference>
<dbReference type="GO" id="GO:0006013">
    <property type="term" value="P:mannose metabolic process"/>
    <property type="evidence" value="ECO:0007669"/>
    <property type="project" value="TreeGrafter"/>
</dbReference>
<dbReference type="GO" id="GO:0046872">
    <property type="term" value="F:metal ion binding"/>
    <property type="evidence" value="ECO:0007669"/>
    <property type="project" value="UniProtKB-KW"/>
</dbReference>
<feature type="binding site" evidence="1">
    <location>
        <position position="76"/>
    </location>
    <ligand>
        <name>alpha-D-mannose 1-phosphate</name>
        <dbReference type="ChEBI" id="CHEBI:58409"/>
    </ligand>
</feature>
<dbReference type="GO" id="GO:0009298">
    <property type="term" value="P:GDP-mannose biosynthetic process"/>
    <property type="evidence" value="ECO:0007669"/>
    <property type="project" value="UniProtKB-UniPathway"/>
</dbReference>
<keyword evidence="5" id="KW-1185">Reference proteome</keyword>
<comment type="subcellular location">
    <subcellularLocation>
        <location evidence="3">Cytoplasm</location>
    </subcellularLocation>
</comment>
<dbReference type="Gene3D" id="3.40.50.1000">
    <property type="entry name" value="HAD superfamily/HAD-like"/>
    <property type="match status" value="1"/>
</dbReference>
<dbReference type="UniPathway" id="UPA00126">
    <property type="reaction ID" value="UER00424"/>
</dbReference>
<reference evidence="5" key="1">
    <citation type="journal article" date="2020" name="Nat. Commun.">
        <title>Genome assembly of wild tea tree DASZ reveals pedigree and selection history of tea varieties.</title>
        <authorList>
            <person name="Zhang W."/>
            <person name="Zhang Y."/>
            <person name="Qiu H."/>
            <person name="Guo Y."/>
            <person name="Wan H."/>
            <person name="Zhang X."/>
            <person name="Scossa F."/>
            <person name="Alseekh S."/>
            <person name="Zhang Q."/>
            <person name="Wang P."/>
            <person name="Xu L."/>
            <person name="Schmidt M.H."/>
            <person name="Jia X."/>
            <person name="Li D."/>
            <person name="Zhu A."/>
            <person name="Guo F."/>
            <person name="Chen W."/>
            <person name="Ni D."/>
            <person name="Usadel B."/>
            <person name="Fernie A.R."/>
            <person name="Wen W."/>
        </authorList>
    </citation>
    <scope>NUCLEOTIDE SEQUENCE [LARGE SCALE GENOMIC DNA]</scope>
    <source>
        <strain evidence="5">cv. G240</strain>
    </source>
</reference>
<comment type="pathway">
    <text evidence="3">Nucleotide-sugar biosynthesis; GDP-alpha-D-mannose biosynthesis; alpha-D-mannose 1-phosphate from D-fructose 6-phosphate: step 2/2.</text>
</comment>
<organism evidence="4 5">
    <name type="scientific">Camellia sinensis</name>
    <name type="common">Tea plant</name>
    <name type="synonym">Thea sinensis</name>
    <dbReference type="NCBI Taxonomy" id="4442"/>
    <lineage>
        <taxon>Eukaryota</taxon>
        <taxon>Viridiplantae</taxon>
        <taxon>Streptophyta</taxon>
        <taxon>Embryophyta</taxon>
        <taxon>Tracheophyta</taxon>
        <taxon>Spermatophyta</taxon>
        <taxon>Magnoliopsida</taxon>
        <taxon>eudicotyledons</taxon>
        <taxon>Gunneridae</taxon>
        <taxon>Pentapetalae</taxon>
        <taxon>asterids</taxon>
        <taxon>Ericales</taxon>
        <taxon>Theaceae</taxon>
        <taxon>Camellia</taxon>
    </lineage>
</organism>
<evidence type="ECO:0000313" key="5">
    <source>
        <dbReference type="Proteomes" id="UP000593564"/>
    </source>
</evidence>
<accession>A0A7J7HH37</accession>
<keyword evidence="2" id="KW-0479">Metal-binding</keyword>